<dbReference type="SUPFAM" id="SSF58069">
    <property type="entry name" value="Virus ectodomain"/>
    <property type="match status" value="1"/>
</dbReference>
<keyword evidence="2" id="KW-1185">Reference proteome</keyword>
<evidence type="ECO:0000313" key="2">
    <source>
        <dbReference type="Proteomes" id="UP001177744"/>
    </source>
</evidence>
<dbReference type="InterPro" id="IPR018154">
    <property type="entry name" value="TLV/ENV_coat_polyprotein"/>
</dbReference>
<dbReference type="AlphaFoldDB" id="A0AA40LVF0"/>
<name>A0AA40LVF0_CNENI</name>
<dbReference type="PANTHER" id="PTHR10424">
    <property type="entry name" value="VIRAL ENVELOPE PROTEIN"/>
    <property type="match status" value="1"/>
</dbReference>
<accession>A0AA40LVF0</accession>
<dbReference type="PANTHER" id="PTHR10424:SF8">
    <property type="entry name" value="ENDOGENOUS RETROVIRUS GROUP PABLB MEMBER 1 ENV POLYPROTEIN"/>
    <property type="match status" value="1"/>
</dbReference>
<protein>
    <submittedName>
        <fullName evidence="1">Uncharacterized protein</fullName>
    </submittedName>
</protein>
<dbReference type="EMBL" id="JAULJE010000003">
    <property type="protein sequence ID" value="KAK1345104.1"/>
    <property type="molecule type" value="Genomic_DNA"/>
</dbReference>
<evidence type="ECO:0000313" key="1">
    <source>
        <dbReference type="EMBL" id="KAK1345104.1"/>
    </source>
</evidence>
<reference evidence="1" key="1">
    <citation type="submission" date="2023-06" db="EMBL/GenBank/DDBJ databases">
        <title>Reference genome for the Northern bat (Eptesicus nilssonii), a most northern bat species.</title>
        <authorList>
            <person name="Laine V.N."/>
            <person name="Pulliainen A.T."/>
            <person name="Lilley T.M."/>
        </authorList>
    </citation>
    <scope>NUCLEOTIDE SEQUENCE</scope>
    <source>
        <strain evidence="1">BLF_Eptnil</strain>
        <tissue evidence="1">Kidney</tissue>
    </source>
</reference>
<dbReference type="Gene3D" id="1.10.287.210">
    <property type="match status" value="1"/>
</dbReference>
<dbReference type="Proteomes" id="UP001177744">
    <property type="component" value="Unassembled WGS sequence"/>
</dbReference>
<gene>
    <name evidence="1" type="ORF">QTO34_013811</name>
</gene>
<proteinExistence type="predicted"/>
<organism evidence="1 2">
    <name type="scientific">Cnephaeus nilssonii</name>
    <name type="common">Northern bat</name>
    <name type="synonym">Eptesicus nilssonii</name>
    <dbReference type="NCBI Taxonomy" id="3371016"/>
    <lineage>
        <taxon>Eukaryota</taxon>
        <taxon>Metazoa</taxon>
        <taxon>Chordata</taxon>
        <taxon>Craniata</taxon>
        <taxon>Vertebrata</taxon>
        <taxon>Euteleostomi</taxon>
        <taxon>Mammalia</taxon>
        <taxon>Eutheria</taxon>
        <taxon>Laurasiatheria</taxon>
        <taxon>Chiroptera</taxon>
        <taxon>Yangochiroptera</taxon>
        <taxon>Vespertilionidae</taxon>
        <taxon>Cnephaeus</taxon>
    </lineage>
</organism>
<sequence>MVTGGDTPVSCEVNPLSTRIWSTLKQKREGYSFFCLNNSLGHHMEIDFSHMASDSGNHAQVIQFQWNLWLPKAQLQQGLASPLWPQRGLASWLLHSSCSKAWLLHSGCSGEAKPLQSSVIFSLQSSLGPEPSVFALRLHMQINLPPLLDLNTAAGVELLGMGSERLRGSGTWLVCQILGSCLVGVSLAKSVVSWAHTYARVHNVSRCWVCTEIPPGQAGGFPWCIHPATTANWTWLADQDFGNASSDPVCQAIETLIRRDHGNAHPFIGYTVWNGWGWLLGEQVELREPIDGYVEEQRGSKNHVVGWLPSNLCRNITINVEARKCWNGKRHTGTKPAGMMMPGFLWVCGRYGWPYLPANWSGRCTWGRPYILGRILKTLEEVPHNWDSVYHGWHRVKWTPWWFYPLAVFLPAAGTIKVELEVTALAEHTAKALNQTQQALTLMMDEMTPMQKVVLQKRMAMDFLTATECCTYIPDNQGNVTSALEEIDREVQAMRALSRYPSKGSPPQQPRTIKSVGAGCLSAQAPSSPRSKAKAWQLDAFPLRHQAFQKPPPRRRLLKGLVHQRSKVKAWQLDAFPLRHQAFQKPPPRWRLLKGLAGQQLSAHLQREMMDTR</sequence>
<comment type="caution">
    <text evidence="1">The sequence shown here is derived from an EMBL/GenBank/DDBJ whole genome shotgun (WGS) entry which is preliminary data.</text>
</comment>